<feature type="transmembrane region" description="Helical" evidence="6">
    <location>
        <begin position="211"/>
        <end position="229"/>
    </location>
</feature>
<dbReference type="AlphaFoldDB" id="A0A8J3X0T2"/>
<dbReference type="InterPro" id="IPR043428">
    <property type="entry name" value="LivM-like"/>
</dbReference>
<keyword evidence="4 6" id="KW-1133">Transmembrane helix</keyword>
<dbReference type="EMBL" id="BOON01000019">
    <property type="protein sequence ID" value="GII22639.1"/>
    <property type="molecule type" value="Genomic_DNA"/>
</dbReference>
<evidence type="ECO:0000313" key="8">
    <source>
        <dbReference type="Proteomes" id="UP000599074"/>
    </source>
</evidence>
<feature type="transmembrane region" description="Helical" evidence="6">
    <location>
        <begin position="114"/>
        <end position="133"/>
    </location>
</feature>
<feature type="transmembrane region" description="Helical" evidence="6">
    <location>
        <begin position="12"/>
        <end position="28"/>
    </location>
</feature>
<accession>A0A8J3X0T2</accession>
<dbReference type="Pfam" id="PF02653">
    <property type="entry name" value="BPD_transp_2"/>
    <property type="match status" value="1"/>
</dbReference>
<keyword evidence="8" id="KW-1185">Reference proteome</keyword>
<feature type="transmembrane region" description="Helical" evidence="6">
    <location>
        <begin position="286"/>
        <end position="308"/>
    </location>
</feature>
<evidence type="ECO:0000256" key="4">
    <source>
        <dbReference type="ARBA" id="ARBA00022989"/>
    </source>
</evidence>
<feature type="transmembrane region" description="Helical" evidence="6">
    <location>
        <begin position="249"/>
        <end position="274"/>
    </location>
</feature>
<gene>
    <name evidence="7" type="ORF">Pme01_22360</name>
</gene>
<evidence type="ECO:0000256" key="1">
    <source>
        <dbReference type="ARBA" id="ARBA00004651"/>
    </source>
</evidence>
<keyword evidence="5 6" id="KW-0472">Membrane</keyword>
<dbReference type="CDD" id="cd06581">
    <property type="entry name" value="TM_PBP1_LivM_like"/>
    <property type="match status" value="1"/>
</dbReference>
<keyword evidence="3 6" id="KW-0812">Transmembrane</keyword>
<comment type="caution">
    <text evidence="7">The sequence shown here is derived from an EMBL/GenBank/DDBJ whole genome shotgun (WGS) entry which is preliminary data.</text>
</comment>
<feature type="transmembrane region" description="Helical" evidence="6">
    <location>
        <begin position="161"/>
        <end position="180"/>
    </location>
</feature>
<dbReference type="RefSeq" id="WP_168115441.1">
    <property type="nucleotide sequence ID" value="NZ_BOON01000019.1"/>
</dbReference>
<comment type="subcellular location">
    <subcellularLocation>
        <location evidence="1">Cell membrane</location>
        <topology evidence="1">Multi-pass membrane protein</topology>
    </subcellularLocation>
</comment>
<organism evidence="7 8">
    <name type="scientific">Planosporangium mesophilum</name>
    <dbReference type="NCBI Taxonomy" id="689768"/>
    <lineage>
        <taxon>Bacteria</taxon>
        <taxon>Bacillati</taxon>
        <taxon>Actinomycetota</taxon>
        <taxon>Actinomycetes</taxon>
        <taxon>Micromonosporales</taxon>
        <taxon>Micromonosporaceae</taxon>
        <taxon>Planosporangium</taxon>
    </lineage>
</organism>
<dbReference type="PANTHER" id="PTHR30482">
    <property type="entry name" value="HIGH-AFFINITY BRANCHED-CHAIN AMINO ACID TRANSPORT SYSTEM PERMEASE"/>
    <property type="match status" value="1"/>
</dbReference>
<reference evidence="7" key="1">
    <citation type="submission" date="2021-01" db="EMBL/GenBank/DDBJ databases">
        <title>Whole genome shotgun sequence of Planosporangium mesophilum NBRC 109066.</title>
        <authorList>
            <person name="Komaki H."/>
            <person name="Tamura T."/>
        </authorList>
    </citation>
    <scope>NUCLEOTIDE SEQUENCE</scope>
    <source>
        <strain evidence="7">NBRC 109066</strain>
    </source>
</reference>
<sequence length="322" mass="34268">MSVSSRLLERPHTLAALLVLLASLPFLVNPFYLGVVVLGVIYALAVLGLYFVMGLAGQLSLAQGAFFGVGAYTAAILSTRFDWPFPATMGATVAAGVLVGVALGYTTLRLTGHYLALATIGFAVIANIVFLHWKPVTNGADGIAGVKPPVVGGFILDQNFFYYYVALAFLAVGALVGWRLKRSRIGLAFLAIREDQLAASTTGINVLNVKVLAFTLSTVYGAVAGGLYAHGLTHYISPDNFAFELSVTMLVMLLLGGQATVPGAIVGAMLVTALPEVLRFLDRYYLAVYGVAVVLLVVFLPQGLWGWLESAVARRPRRLEGR</sequence>
<evidence type="ECO:0000256" key="2">
    <source>
        <dbReference type="ARBA" id="ARBA00022475"/>
    </source>
</evidence>
<name>A0A8J3X0T2_9ACTN</name>
<dbReference type="GO" id="GO:0005886">
    <property type="term" value="C:plasma membrane"/>
    <property type="evidence" value="ECO:0007669"/>
    <property type="project" value="UniProtKB-SubCell"/>
</dbReference>
<dbReference type="GO" id="GO:0015658">
    <property type="term" value="F:branched-chain amino acid transmembrane transporter activity"/>
    <property type="evidence" value="ECO:0007669"/>
    <property type="project" value="InterPro"/>
</dbReference>
<feature type="transmembrane region" description="Helical" evidence="6">
    <location>
        <begin position="83"/>
        <end position="105"/>
    </location>
</feature>
<dbReference type="InterPro" id="IPR001851">
    <property type="entry name" value="ABC_transp_permease"/>
</dbReference>
<dbReference type="PANTHER" id="PTHR30482:SF20">
    <property type="entry name" value="HIGH-AFFINITY BRANCHED-CHAIN AMINO ACID TRANSPORT SYSTEM PERMEASE PROTEIN LIVM"/>
    <property type="match status" value="1"/>
</dbReference>
<dbReference type="Proteomes" id="UP000599074">
    <property type="component" value="Unassembled WGS sequence"/>
</dbReference>
<keyword evidence="2" id="KW-1003">Cell membrane</keyword>
<proteinExistence type="predicted"/>
<evidence type="ECO:0000256" key="5">
    <source>
        <dbReference type="ARBA" id="ARBA00023136"/>
    </source>
</evidence>
<evidence type="ECO:0000313" key="7">
    <source>
        <dbReference type="EMBL" id="GII22639.1"/>
    </source>
</evidence>
<evidence type="ECO:0000256" key="3">
    <source>
        <dbReference type="ARBA" id="ARBA00022692"/>
    </source>
</evidence>
<protein>
    <submittedName>
        <fullName evidence="7">Branched-chain amino acid ABC transporter permease</fullName>
    </submittedName>
</protein>
<evidence type="ECO:0000256" key="6">
    <source>
        <dbReference type="SAM" id="Phobius"/>
    </source>
</evidence>